<gene>
    <name evidence="4" type="ordered locus">Intca_3456</name>
</gene>
<feature type="region of interest" description="Disordered" evidence="2">
    <location>
        <begin position="487"/>
        <end position="543"/>
    </location>
</feature>
<evidence type="ECO:0000256" key="1">
    <source>
        <dbReference type="ARBA" id="ARBA00023450"/>
    </source>
</evidence>
<dbReference type="GO" id="GO:0003676">
    <property type="term" value="F:nucleic acid binding"/>
    <property type="evidence" value="ECO:0007669"/>
    <property type="project" value="InterPro"/>
</dbReference>
<dbReference type="STRING" id="710696.Intca_3456"/>
<evidence type="ECO:0000259" key="3">
    <source>
        <dbReference type="SMART" id="SM00507"/>
    </source>
</evidence>
<keyword evidence="5" id="KW-1185">Reference proteome</keyword>
<dbReference type="InterPro" id="IPR002711">
    <property type="entry name" value="HNH"/>
</dbReference>
<evidence type="ECO:0000313" key="5">
    <source>
        <dbReference type="Proteomes" id="UP000008914"/>
    </source>
</evidence>
<dbReference type="CDD" id="cd00085">
    <property type="entry name" value="HNHc"/>
    <property type="match status" value="1"/>
</dbReference>
<proteinExistence type="inferred from homology"/>
<organism evidence="4 5">
    <name type="scientific">Intrasporangium calvum (strain ATCC 23552 / DSM 43043 / JCM 3097 / NBRC 12989 / NCIMB 10167 / NRRL B-3866 / 7 KIP)</name>
    <dbReference type="NCBI Taxonomy" id="710696"/>
    <lineage>
        <taxon>Bacteria</taxon>
        <taxon>Bacillati</taxon>
        <taxon>Actinomycetota</taxon>
        <taxon>Actinomycetes</taxon>
        <taxon>Micrococcales</taxon>
        <taxon>Intrasporangiaceae</taxon>
        <taxon>Intrasporangium</taxon>
    </lineage>
</organism>
<evidence type="ECO:0000313" key="4">
    <source>
        <dbReference type="EMBL" id="ADU49935.1"/>
    </source>
</evidence>
<reference evidence="4 5" key="1">
    <citation type="journal article" date="2010" name="Stand. Genomic Sci.">
        <title>Complete genome sequence of Intrasporangium calvum type strain (7 KIP).</title>
        <authorList>
            <person name="Del Rio T.G."/>
            <person name="Chertkov O."/>
            <person name="Yasawong M."/>
            <person name="Lucas S."/>
            <person name="Deshpande S."/>
            <person name="Cheng J.F."/>
            <person name="Detter C."/>
            <person name="Tapia R."/>
            <person name="Han C."/>
            <person name="Goodwin L."/>
            <person name="Pitluck S."/>
            <person name="Liolios K."/>
            <person name="Ivanova N."/>
            <person name="Mavromatis K."/>
            <person name="Pati A."/>
            <person name="Chen A."/>
            <person name="Palaniappan K."/>
            <person name="Land M."/>
            <person name="Hauser L."/>
            <person name="Chang Y.J."/>
            <person name="Jeffries C.D."/>
            <person name="Rohde M."/>
            <person name="Pukall R."/>
            <person name="Sikorski J."/>
            <person name="Goker M."/>
            <person name="Woyke T."/>
            <person name="Bristow J."/>
            <person name="Eisen J.A."/>
            <person name="Markowitz V."/>
            <person name="Hugenholtz P."/>
            <person name="Kyrpides N.C."/>
            <person name="Klenk H.P."/>
            <person name="Lapidus A."/>
        </authorList>
    </citation>
    <scope>NUCLEOTIDE SEQUENCE [LARGE SCALE GENOMIC DNA]</scope>
    <source>
        <strain evidence="5">ATCC 23552 / DSM 43043 / JCM 3097 / NBRC 12989 / 7 KIP</strain>
    </source>
</reference>
<comment type="similarity">
    <text evidence="1">Belongs to the Rv1128c/1148c/1588c/1702c/1945/3466 family.</text>
</comment>
<dbReference type="InterPro" id="IPR003870">
    <property type="entry name" value="DUF222"/>
</dbReference>
<dbReference type="Proteomes" id="UP000008914">
    <property type="component" value="Chromosome"/>
</dbReference>
<dbReference type="EMBL" id="CP002343">
    <property type="protein sequence ID" value="ADU49935.1"/>
    <property type="molecule type" value="Genomic_DNA"/>
</dbReference>
<dbReference type="Pfam" id="PF01844">
    <property type="entry name" value="HNH"/>
    <property type="match status" value="1"/>
</dbReference>
<accession>E6SFY1</accession>
<evidence type="ECO:0000256" key="2">
    <source>
        <dbReference type="SAM" id="MobiDB-lite"/>
    </source>
</evidence>
<dbReference type="eggNOG" id="COG1403">
    <property type="taxonomic scope" value="Bacteria"/>
</dbReference>
<sequence>MIDIQGGPDRAVARPGDDPLGAADLDGLVAVLALLDGDAGAADDAGRVDQLDALERVKAACAAAQVRITARFVDSQATVAEDHRARAAERSAANDFEGWRAKRELARRSEFEPVSLDPRAVRAAGARRRGTFDRAGIAAQVGLARHESPARGARLATIALSLSRDLPHTLAALGEGLLVERRAELVARLTSHLDRDQRGEVDAEVIGGAGAAVRTWGDRELEQRIRACADRIDAAAAVARARTAESERRVTLRPIPDTMAIVSAVLPVREAVAVHAALTRAADRAKGEGDDRSRGQVMADTLVDRVVRSVAATTASGEAPPDQPADGPADGPVEVQIVITDRALLAGADTPAHIPGYGPVPAGWARELLTRSLADDVIAAGSPPRPGAPPPHRAHERAKVWLRRLYTHPHTGALVAMESKRRLFPPGLRRLIIARDGTCRTPWCDAPIRHVDHVRAHRTGGTTSERNGQGLCVRCNLVKEQAGWHARVTDPGHSSGSEQPHAVTLTTPTGHRHTTAAPPVLPGTASTRSDSPLESHLAHLLAS</sequence>
<dbReference type="HOGENOM" id="CLU_021786_0_1_11"/>
<dbReference type="InterPro" id="IPR003615">
    <property type="entry name" value="HNH_nuc"/>
</dbReference>
<dbReference type="SMART" id="SM00507">
    <property type="entry name" value="HNHc"/>
    <property type="match status" value="1"/>
</dbReference>
<dbReference type="GO" id="GO:0008270">
    <property type="term" value="F:zinc ion binding"/>
    <property type="evidence" value="ECO:0007669"/>
    <property type="project" value="InterPro"/>
</dbReference>
<name>E6SFY1_INTC7</name>
<protein>
    <submittedName>
        <fullName evidence="4">HNH nuclease</fullName>
    </submittedName>
</protein>
<dbReference type="AlphaFoldDB" id="E6SFY1"/>
<feature type="domain" description="HNH nuclease" evidence="3">
    <location>
        <begin position="427"/>
        <end position="477"/>
    </location>
</feature>
<dbReference type="RefSeq" id="WP_013494247.1">
    <property type="nucleotide sequence ID" value="NC_014830.1"/>
</dbReference>
<dbReference type="Pfam" id="PF02720">
    <property type="entry name" value="DUF222"/>
    <property type="match status" value="1"/>
</dbReference>
<dbReference type="KEGG" id="ica:Intca_3456"/>
<dbReference type="GO" id="GO:0004519">
    <property type="term" value="F:endonuclease activity"/>
    <property type="evidence" value="ECO:0007669"/>
    <property type="project" value="InterPro"/>
</dbReference>